<evidence type="ECO:0000313" key="7">
    <source>
        <dbReference type="Proteomes" id="UP000186698"/>
    </source>
</evidence>
<dbReference type="GO" id="GO:0080025">
    <property type="term" value="F:phosphatidylinositol-3,5-bisphosphate binding"/>
    <property type="evidence" value="ECO:0000318"/>
    <property type="project" value="GO_Central"/>
</dbReference>
<dbReference type="CDD" id="cd13248">
    <property type="entry name" value="PH_PEPP1_2_3"/>
    <property type="match status" value="1"/>
</dbReference>
<protein>
    <submittedName>
        <fullName evidence="8 9">Pleckstrin homology domain-containing family A member 7 isoform X1</fullName>
    </submittedName>
</protein>
<dbReference type="Xenbase" id="XB-GENE-18005793">
    <property type="gene designation" value="plekha4.L"/>
</dbReference>
<dbReference type="SUPFAM" id="SSF50729">
    <property type="entry name" value="PH domain-like"/>
    <property type="match status" value="1"/>
</dbReference>
<feature type="compositionally biased region" description="Basic and acidic residues" evidence="5">
    <location>
        <begin position="206"/>
        <end position="234"/>
    </location>
</feature>
<feature type="domain" description="PH" evidence="6">
    <location>
        <begin position="55"/>
        <end position="154"/>
    </location>
</feature>
<dbReference type="KEGG" id="xla:108696769"/>
<evidence type="ECO:0000256" key="3">
    <source>
        <dbReference type="ARBA" id="ARBA00022553"/>
    </source>
</evidence>
<dbReference type="InterPro" id="IPR011993">
    <property type="entry name" value="PH-like_dom_sf"/>
</dbReference>
<feature type="region of interest" description="Disordered" evidence="5">
    <location>
        <begin position="417"/>
        <end position="439"/>
    </location>
</feature>
<feature type="compositionally biased region" description="Polar residues" evidence="5">
    <location>
        <begin position="1115"/>
        <end position="1124"/>
    </location>
</feature>
<dbReference type="AGR" id="Xenbase:XB-GENE-18005793"/>
<evidence type="ECO:0000313" key="8">
    <source>
        <dbReference type="RefSeq" id="XP_018081886.1"/>
    </source>
</evidence>
<dbReference type="GO" id="GO:0005546">
    <property type="term" value="F:phosphatidylinositol-4,5-bisphosphate binding"/>
    <property type="evidence" value="ECO:0000318"/>
    <property type="project" value="GO_Central"/>
</dbReference>
<dbReference type="Gene3D" id="2.30.29.30">
    <property type="entry name" value="Pleckstrin-homology domain (PH domain)/Phosphotyrosine-binding domain (PTB)"/>
    <property type="match status" value="1"/>
</dbReference>
<feature type="compositionally biased region" description="Basic and acidic residues" evidence="5">
    <location>
        <begin position="938"/>
        <end position="964"/>
    </location>
</feature>
<sequence length="1461" mass="162433">MTEEMERPRSGLSVASSIATNASVSQGSRLSTRSVKRVHTFGKREYSIKRDPNSLVVIRGWLYKQDSSGLRLWKRRWFVLSDFCLFYYRDSREEIVLGSILLPSYQILPANPREVKNRRFSFKAEHTGMRTYYFGADTHEDMNSWIRAMNQSSLVVSEDKNKNSHSQNLSNSTQEDLYDSYEDFSHSGIGTAGEHAKSAESLEIAHLSESRSQDESSRESLPEQEHNGDLDKDSLFSGLKESLTDAIQHFTTLSQNGSVPPPTPEDGVKGTDFSYSRLELENQRSLERKDSIPEDEEWVPFHKEEPGIKESLESYSARSPPRVPPKGFECPHDVYSSPLSRSAPSSPAVLPGHMYLSEAGERNSKEGKYVAQSEPPKSPQTCLQSSVSSCSPSRVTTCPSPDIREYVIQRLVKPSRSFSLPPTPTELPRHRIAKMSPPPSVKYGGPFICEKSINYSDTSHASPGPPVGSPTRMDILYNASHSPKGQPNPSQAASNEDLAVSASPSLGRTTVRSNTPIGRVDMVPAEDKAGNFIHGPRHIEDRAGEYFVTSSRTRSHMMKSLSRPQTPSDRYDVMPTEERYASSTIAKGPNRYSRRSQPLGAEDERLVDGCGMPIPQRTHAYASSRMQMRPSTPAERVIVEECPPELSLTPSLRRHGSQVTRQYSERPLLPQGTFSGRSVGSAPRQLQKMGSSSYSQLPPLPPVSGRPGPHVPVGKRMSLSAMPSGSAPYRERVPYPVRLAENNIDVLLTKLCGHDKLLVSLEDETAHLRAEKEKLEDALQATHHHLEEFQGQEHVIENIWYQQRLLQDDLVYVRARLCDLTLERERAWEEYRGLDNELHTVRETLDRVSQIGHPQDQLAAQRDLWMINDIISGLRFNKSTIHVLPESSRHPGMMIASSPVGETPPAYQRSFLHHSGLHPAAPRDAHKDSEALPPRPPLPRDHHSAASSEMDGKHRGSSTDKIEPEQLLTDSVPLTTARPRPASTPADIATRRDVGSDPKPQSSCPVAIPTSTKVISEAKTSPPCLAEVGTVRKPRMSAEEQMERMRRHQEAQIHERPKPGVTTQRQNSQRGNTPIISRLRSASSGAISPGPNSPQVDSACPEQRRPSLVKVTASFYPSTTSTPQPGKGGSVKPKAAPNKVQETQSVGYYTADDPTYSLVMEPQSDSIVSTTCHEISPMAKMTPPLRTSSKIVTAACKQAKRELLEDKQQRLIQATSSSESKSEFVSHPEHLEVKRKSVERVKSPVSKTSPATSPGCSRNSDNMANSGQRERIISLSYTLATEASELSKLITAKTVADDTDANSDISTSDEAYPWDFIMQDSRSNKQPETRELYQFKATPDTPQGEDRNANVTENGQTYCSTNQCSSSGPCSPQLQHHDTPKGHTDNQHYENWPAPREKGNTDHCQTITQESTMLSKCNGQVANYEFLIQDLHYNPLNISKVAEYCKEEREPIRITLLQSSF</sequence>
<accession>A0A8J0T9V5</accession>
<feature type="region of interest" description="Disordered" evidence="5">
    <location>
        <begin position="1335"/>
        <end position="1354"/>
    </location>
</feature>
<keyword evidence="4" id="KW-0175">Coiled coil</keyword>
<name>A0A8J0T9V5_XENLA</name>
<feature type="region of interest" description="Disordered" evidence="5">
    <location>
        <begin position="251"/>
        <end position="271"/>
    </location>
</feature>
<feature type="region of interest" description="Disordered" evidence="5">
    <location>
        <begin position="667"/>
        <end position="727"/>
    </location>
</feature>
<dbReference type="InterPro" id="IPR001849">
    <property type="entry name" value="PH_domain"/>
</dbReference>
<dbReference type="Pfam" id="PF00169">
    <property type="entry name" value="PH"/>
    <property type="match status" value="1"/>
</dbReference>
<dbReference type="InterPro" id="IPR040392">
    <property type="entry name" value="PKHA4-7_PH"/>
</dbReference>
<dbReference type="RefSeq" id="XP_018081886.1">
    <property type="nucleotide sequence ID" value="XM_018226397.2"/>
</dbReference>
<feature type="coiled-coil region" evidence="4">
    <location>
        <begin position="758"/>
        <end position="792"/>
    </location>
</feature>
<dbReference type="GeneID" id="108696769"/>
<dbReference type="PANTHER" id="PTHR12752">
    <property type="entry name" value="PHOSPHOINOSITOL 3-PHOSPHATE-BINDING PROTEIN"/>
    <property type="match status" value="1"/>
</dbReference>
<feature type="compositionally biased region" description="Polar residues" evidence="5">
    <location>
        <begin position="479"/>
        <end position="494"/>
    </location>
</feature>
<feature type="compositionally biased region" description="Low complexity" evidence="5">
    <location>
        <begin position="385"/>
        <end position="395"/>
    </location>
</feature>
<evidence type="ECO:0000313" key="11">
    <source>
        <dbReference type="Xenbase" id="XB-GENE-18005793"/>
    </source>
</evidence>
<dbReference type="PANTHER" id="PTHR12752:SF7">
    <property type="entry name" value="PLECKSTRIN HOMOLOGY DOMAIN-CONTAINING FAMILY A MEMBER 4"/>
    <property type="match status" value="1"/>
</dbReference>
<dbReference type="OrthoDB" id="43122at2759"/>
<feature type="compositionally biased region" description="Basic and acidic residues" evidence="5">
    <location>
        <begin position="921"/>
        <end position="930"/>
    </location>
</feature>
<dbReference type="InterPro" id="IPR057971">
    <property type="entry name" value="PKHA4-7_TBCA"/>
</dbReference>
<feature type="compositionally biased region" description="Basic and acidic residues" evidence="5">
    <location>
        <begin position="1036"/>
        <end position="1058"/>
    </location>
</feature>
<comment type="subcellular location">
    <subcellularLocation>
        <location evidence="1">Cytoplasm</location>
    </subcellularLocation>
</comment>
<dbReference type="GO" id="GO:0005737">
    <property type="term" value="C:cytoplasm"/>
    <property type="evidence" value="ECO:0007669"/>
    <property type="project" value="UniProtKB-SubCell"/>
</dbReference>
<dbReference type="SMART" id="SM00233">
    <property type="entry name" value="PH"/>
    <property type="match status" value="1"/>
</dbReference>
<dbReference type="RefSeq" id="XP_018081888.1">
    <property type="nucleotide sequence ID" value="XM_018226399.2"/>
</dbReference>
<dbReference type="PROSITE" id="PS50003">
    <property type="entry name" value="PH_DOMAIN"/>
    <property type="match status" value="1"/>
</dbReference>
<dbReference type="GO" id="GO:0031234">
    <property type="term" value="C:extrinsic component of cytoplasmic side of plasma membrane"/>
    <property type="evidence" value="ECO:0000318"/>
    <property type="project" value="GO_Central"/>
</dbReference>
<proteinExistence type="predicted"/>
<feature type="compositionally biased region" description="Basic and acidic residues" evidence="5">
    <location>
        <begin position="1220"/>
        <end position="1242"/>
    </location>
</feature>
<evidence type="ECO:0000256" key="1">
    <source>
        <dbReference type="ARBA" id="ARBA00004496"/>
    </source>
</evidence>
<keyword evidence="7" id="KW-1185">Reference proteome</keyword>
<feature type="region of interest" description="Disordered" evidence="5">
    <location>
        <begin position="206"/>
        <end position="235"/>
    </location>
</feature>
<evidence type="ECO:0000256" key="5">
    <source>
        <dbReference type="SAM" id="MobiDB-lite"/>
    </source>
</evidence>
<evidence type="ECO:0000259" key="6">
    <source>
        <dbReference type="PROSITE" id="PS50003"/>
    </source>
</evidence>
<dbReference type="GO" id="GO:2000096">
    <property type="term" value="P:positive regulation of Wnt signaling pathway, planar cell polarity pathway"/>
    <property type="evidence" value="ECO:0000318"/>
    <property type="project" value="GO_Central"/>
</dbReference>
<reference evidence="8 9" key="1">
    <citation type="submission" date="2022-04" db="UniProtKB">
        <authorList>
            <consortium name="RefSeq"/>
        </authorList>
    </citation>
    <scope>IDENTIFICATION</scope>
    <source>
        <strain evidence="8 9">J_2021</strain>
        <tissue evidence="8 9">Erythrocytes</tissue>
    </source>
</reference>
<dbReference type="GO" id="GO:0090263">
    <property type="term" value="P:positive regulation of canonical Wnt signaling pathway"/>
    <property type="evidence" value="ECO:0000318"/>
    <property type="project" value="GO_Central"/>
</dbReference>
<feature type="region of interest" description="Disordered" evidence="5">
    <location>
        <begin position="361"/>
        <end position="395"/>
    </location>
</feature>
<dbReference type="Proteomes" id="UP000186698">
    <property type="component" value="Chromosome 7L"/>
</dbReference>
<evidence type="ECO:0000313" key="9">
    <source>
        <dbReference type="RefSeq" id="XP_018081888.1"/>
    </source>
</evidence>
<feature type="region of interest" description="Disordered" evidence="5">
    <location>
        <begin position="1209"/>
        <end position="1267"/>
    </location>
</feature>
<dbReference type="CTD" id="108696769"/>
<feature type="region of interest" description="Disordered" evidence="5">
    <location>
        <begin position="1025"/>
        <end position="1139"/>
    </location>
</feature>
<dbReference type="GO" id="GO:0032266">
    <property type="term" value="F:phosphatidylinositol-3-phosphate binding"/>
    <property type="evidence" value="ECO:0000318"/>
    <property type="project" value="GO_Central"/>
</dbReference>
<organism evidence="8">
    <name type="scientific">Xenopus laevis</name>
    <name type="common">African clawed frog</name>
    <dbReference type="NCBI Taxonomy" id="8355"/>
    <lineage>
        <taxon>Eukaryota</taxon>
        <taxon>Metazoa</taxon>
        <taxon>Chordata</taxon>
        <taxon>Craniata</taxon>
        <taxon>Vertebrata</taxon>
        <taxon>Euteleostomi</taxon>
        <taxon>Amphibia</taxon>
        <taxon>Batrachia</taxon>
        <taxon>Anura</taxon>
        <taxon>Pipoidea</taxon>
        <taxon>Pipidae</taxon>
        <taxon>Xenopodinae</taxon>
        <taxon>Xenopus</taxon>
        <taxon>Xenopus</taxon>
    </lineage>
</organism>
<feature type="compositionally biased region" description="Polar residues" evidence="5">
    <location>
        <begin position="502"/>
        <end position="516"/>
    </location>
</feature>
<keyword evidence="2" id="KW-0963">Cytoplasm</keyword>
<keyword evidence="3" id="KW-0597">Phosphoprotein</keyword>
<feature type="compositionally biased region" description="Polar residues" evidence="5">
    <location>
        <begin position="1061"/>
        <end position="1086"/>
    </location>
</feature>
<feature type="region of interest" description="Disordered" evidence="5">
    <location>
        <begin position="456"/>
        <end position="521"/>
    </location>
</feature>
<feature type="region of interest" description="Disordered" evidence="5">
    <location>
        <begin position="916"/>
        <end position="1007"/>
    </location>
</feature>
<evidence type="ECO:0000256" key="2">
    <source>
        <dbReference type="ARBA" id="ARBA00022490"/>
    </source>
</evidence>
<feature type="region of interest" description="Disordered" evidence="5">
    <location>
        <begin position="300"/>
        <end position="330"/>
    </location>
</feature>
<dbReference type="Pfam" id="PF25541">
    <property type="entry name" value="TBCA_PH"/>
    <property type="match status" value="1"/>
</dbReference>
<evidence type="ECO:0000256" key="4">
    <source>
        <dbReference type="SAM" id="Coils"/>
    </source>
</evidence>
<feature type="compositionally biased region" description="Polar residues" evidence="5">
    <location>
        <begin position="1245"/>
        <end position="1267"/>
    </location>
</feature>
<dbReference type="RefSeq" id="XP_041425572.1">
    <property type="nucleotide sequence ID" value="XM_041569638.1"/>
</dbReference>
<evidence type="ECO:0000313" key="10">
    <source>
        <dbReference type="RefSeq" id="XP_041425572.1"/>
    </source>
</evidence>
<gene>
    <name evidence="8 9 10 11" type="primary">plekha4.L</name>
</gene>
<feature type="compositionally biased region" description="Basic and acidic residues" evidence="5">
    <location>
        <begin position="300"/>
        <end position="312"/>
    </location>
</feature>
<dbReference type="GO" id="GO:0043325">
    <property type="term" value="F:phosphatidylinositol-3,4-bisphosphate binding"/>
    <property type="evidence" value="ECO:0000318"/>
    <property type="project" value="GO_Central"/>
</dbReference>
<dbReference type="FunFam" id="2.30.29.30:FF:000103">
    <property type="entry name" value="Pleckstrin homology domain-containing family A member 4"/>
    <property type="match status" value="1"/>
</dbReference>